<reference evidence="1" key="2">
    <citation type="submission" date="2020-11" db="EMBL/GenBank/DDBJ databases">
        <authorList>
            <person name="McCartney M.A."/>
            <person name="Auch B."/>
            <person name="Kono T."/>
            <person name="Mallez S."/>
            <person name="Becker A."/>
            <person name="Gohl D.M."/>
            <person name="Silverstein K.A.T."/>
            <person name="Koren S."/>
            <person name="Bechman K.B."/>
            <person name="Herman A."/>
            <person name="Abrahante J.E."/>
            <person name="Garbe J."/>
        </authorList>
    </citation>
    <scope>NUCLEOTIDE SEQUENCE</scope>
    <source>
        <strain evidence="1">Duluth1</strain>
        <tissue evidence="1">Whole animal</tissue>
    </source>
</reference>
<gene>
    <name evidence="1" type="ORF">DPMN_017296</name>
</gene>
<dbReference type="EMBL" id="JAIWYP010000001">
    <property type="protein sequence ID" value="KAH3893152.1"/>
    <property type="molecule type" value="Genomic_DNA"/>
</dbReference>
<comment type="caution">
    <text evidence="1">The sequence shown here is derived from an EMBL/GenBank/DDBJ whole genome shotgun (WGS) entry which is preliminary data.</text>
</comment>
<evidence type="ECO:0000313" key="2">
    <source>
        <dbReference type="Proteomes" id="UP000828390"/>
    </source>
</evidence>
<keyword evidence="2" id="KW-1185">Reference proteome</keyword>
<dbReference type="Proteomes" id="UP000828390">
    <property type="component" value="Unassembled WGS sequence"/>
</dbReference>
<evidence type="ECO:0000313" key="1">
    <source>
        <dbReference type="EMBL" id="KAH3893152.1"/>
    </source>
</evidence>
<dbReference type="AlphaFoldDB" id="A0A9D4NB47"/>
<proteinExistence type="predicted"/>
<reference evidence="1" key="1">
    <citation type="journal article" date="2019" name="bioRxiv">
        <title>The Genome of the Zebra Mussel, Dreissena polymorpha: A Resource for Invasive Species Research.</title>
        <authorList>
            <person name="McCartney M.A."/>
            <person name="Auch B."/>
            <person name="Kono T."/>
            <person name="Mallez S."/>
            <person name="Zhang Y."/>
            <person name="Obille A."/>
            <person name="Becker A."/>
            <person name="Abrahante J.E."/>
            <person name="Garbe J."/>
            <person name="Badalamenti J.P."/>
            <person name="Herman A."/>
            <person name="Mangelson H."/>
            <person name="Liachko I."/>
            <person name="Sullivan S."/>
            <person name="Sone E.D."/>
            <person name="Koren S."/>
            <person name="Silverstein K.A.T."/>
            <person name="Beckman K.B."/>
            <person name="Gohl D.M."/>
        </authorList>
    </citation>
    <scope>NUCLEOTIDE SEQUENCE</scope>
    <source>
        <strain evidence="1">Duluth1</strain>
        <tissue evidence="1">Whole animal</tissue>
    </source>
</reference>
<accession>A0A9D4NB47</accession>
<name>A0A9D4NB47_DREPO</name>
<organism evidence="1 2">
    <name type="scientific">Dreissena polymorpha</name>
    <name type="common">Zebra mussel</name>
    <name type="synonym">Mytilus polymorpha</name>
    <dbReference type="NCBI Taxonomy" id="45954"/>
    <lineage>
        <taxon>Eukaryota</taxon>
        <taxon>Metazoa</taxon>
        <taxon>Spiralia</taxon>
        <taxon>Lophotrochozoa</taxon>
        <taxon>Mollusca</taxon>
        <taxon>Bivalvia</taxon>
        <taxon>Autobranchia</taxon>
        <taxon>Heteroconchia</taxon>
        <taxon>Euheterodonta</taxon>
        <taxon>Imparidentia</taxon>
        <taxon>Neoheterodontei</taxon>
        <taxon>Myida</taxon>
        <taxon>Dreissenoidea</taxon>
        <taxon>Dreissenidae</taxon>
        <taxon>Dreissena</taxon>
    </lineage>
</organism>
<sequence length="144" mass="15855">MASLSDVFTDSERTNWLKAWLAIDIAKSAIEQFADNEAKILHGNIYNAILTNGTVACTGCHTANLLKCPSPGICNKRGANGISTSMHDTQQSRQCPGNVCNKVLVEIAKQQYMSKPFVEKYSCDSLGIKSVANTQGLFTYRWLY</sequence>
<protein>
    <submittedName>
        <fullName evidence="1">Uncharacterized protein</fullName>
    </submittedName>
</protein>